<reference evidence="1 2" key="2">
    <citation type="submission" date="2018-11" db="EMBL/GenBank/DDBJ databases">
        <authorList>
            <consortium name="Pathogen Informatics"/>
        </authorList>
    </citation>
    <scope>NUCLEOTIDE SEQUENCE [LARGE SCALE GENOMIC DNA]</scope>
    <source>
        <strain evidence="1 2">Costa Rica</strain>
    </source>
</reference>
<proteinExistence type="predicted"/>
<dbReference type="WBParaSite" id="ACOC_0000094301-mRNA-1">
    <property type="protein sequence ID" value="ACOC_0000094301-mRNA-1"/>
    <property type="gene ID" value="ACOC_0000094301"/>
</dbReference>
<keyword evidence="2" id="KW-1185">Reference proteome</keyword>
<evidence type="ECO:0000313" key="1">
    <source>
        <dbReference type="EMBL" id="VDM52529.1"/>
    </source>
</evidence>
<dbReference type="AlphaFoldDB" id="A0A0R3PBA1"/>
<evidence type="ECO:0000313" key="3">
    <source>
        <dbReference type="WBParaSite" id="ACOC_0000094301-mRNA-1"/>
    </source>
</evidence>
<reference evidence="3" key="1">
    <citation type="submission" date="2017-02" db="UniProtKB">
        <authorList>
            <consortium name="WormBaseParasite"/>
        </authorList>
    </citation>
    <scope>IDENTIFICATION</scope>
</reference>
<name>A0A0R3PBA1_ANGCS</name>
<dbReference type="Proteomes" id="UP000267027">
    <property type="component" value="Unassembled WGS sequence"/>
</dbReference>
<protein>
    <submittedName>
        <fullName evidence="3">Lipocln_cytosolic_FA-bd_dom domain-containing protein</fullName>
    </submittedName>
</protein>
<evidence type="ECO:0000313" key="2">
    <source>
        <dbReference type="Proteomes" id="UP000267027"/>
    </source>
</evidence>
<dbReference type="EMBL" id="UYYA01000120">
    <property type="protein sequence ID" value="VDM52529.1"/>
    <property type="molecule type" value="Genomic_DNA"/>
</dbReference>
<accession>A0A0R3PBA1</accession>
<gene>
    <name evidence="1" type="ORF">ACOC_LOCUS944</name>
</gene>
<sequence length="130" mass="14846">MGETGKAKYTTVYDTGKELFLGTWESRGIDGVGILAKTNVVTNIGSFEQLNPNRKSTIEEMWINTSLGIIFVAYAPTSSYDEAEVEAFYVDSEKFYRQDRTFHKVIIRDFKSKARLRRMSEERLTLGPTD</sequence>
<organism evidence="3">
    <name type="scientific">Angiostrongylus costaricensis</name>
    <name type="common">Nematode worm</name>
    <dbReference type="NCBI Taxonomy" id="334426"/>
    <lineage>
        <taxon>Eukaryota</taxon>
        <taxon>Metazoa</taxon>
        <taxon>Ecdysozoa</taxon>
        <taxon>Nematoda</taxon>
        <taxon>Chromadorea</taxon>
        <taxon>Rhabditida</taxon>
        <taxon>Rhabditina</taxon>
        <taxon>Rhabditomorpha</taxon>
        <taxon>Strongyloidea</taxon>
        <taxon>Metastrongylidae</taxon>
        <taxon>Angiostrongylus</taxon>
    </lineage>
</organism>